<name>A0A521C628_9BACT</name>
<gene>
    <name evidence="1" type="ORF">SAMN06265218_10595</name>
</gene>
<evidence type="ECO:0000313" key="1">
    <source>
        <dbReference type="EMBL" id="SMO54967.1"/>
    </source>
</evidence>
<accession>A0A521C628</accession>
<dbReference type="EMBL" id="FXTH01000005">
    <property type="protein sequence ID" value="SMO54967.1"/>
    <property type="molecule type" value="Genomic_DNA"/>
</dbReference>
<evidence type="ECO:0000313" key="2">
    <source>
        <dbReference type="Proteomes" id="UP000317593"/>
    </source>
</evidence>
<organism evidence="1 2">
    <name type="scientific">Fodinibius sediminis</name>
    <dbReference type="NCBI Taxonomy" id="1214077"/>
    <lineage>
        <taxon>Bacteria</taxon>
        <taxon>Pseudomonadati</taxon>
        <taxon>Balneolota</taxon>
        <taxon>Balneolia</taxon>
        <taxon>Balneolales</taxon>
        <taxon>Balneolaceae</taxon>
        <taxon>Fodinibius</taxon>
    </lineage>
</organism>
<dbReference type="RefSeq" id="WP_142713856.1">
    <property type="nucleotide sequence ID" value="NZ_FXTH01000005.1"/>
</dbReference>
<reference evidence="1 2" key="1">
    <citation type="submission" date="2017-05" db="EMBL/GenBank/DDBJ databases">
        <authorList>
            <person name="Varghese N."/>
            <person name="Submissions S."/>
        </authorList>
    </citation>
    <scope>NUCLEOTIDE SEQUENCE [LARGE SCALE GENOMIC DNA]</scope>
    <source>
        <strain evidence="1 2">DSM 21194</strain>
    </source>
</reference>
<protein>
    <submittedName>
        <fullName evidence="1">Uncharacterized protein</fullName>
    </submittedName>
</protein>
<dbReference type="Proteomes" id="UP000317593">
    <property type="component" value="Unassembled WGS sequence"/>
</dbReference>
<sequence length="79" mass="8791">MLNLNTVDYDHFARDRGVGQAYAPHLRDDDSIGDVPLKELRNGDQLIIKPGEKILPRRGALKETPSEHFIVRGIRGGNG</sequence>
<proteinExistence type="predicted"/>
<dbReference type="AlphaFoldDB" id="A0A521C628"/>
<keyword evidence="2" id="KW-1185">Reference proteome</keyword>